<dbReference type="InterPro" id="IPR040003">
    <property type="entry name" value="PG18-like"/>
</dbReference>
<dbReference type="AlphaFoldDB" id="K9UAA3"/>
<evidence type="ECO:0000256" key="1">
    <source>
        <dbReference type="SAM" id="Coils"/>
    </source>
</evidence>
<dbReference type="OrthoDB" id="531776at2"/>
<dbReference type="KEGG" id="cmp:Cha6605_0779"/>
<dbReference type="eggNOG" id="COG3937">
    <property type="taxonomic scope" value="Bacteria"/>
</dbReference>
<dbReference type="GO" id="GO:0010027">
    <property type="term" value="P:thylakoid membrane organization"/>
    <property type="evidence" value="ECO:0007669"/>
    <property type="project" value="InterPro"/>
</dbReference>
<evidence type="ECO:0000313" key="2">
    <source>
        <dbReference type="EMBL" id="AFY92047.1"/>
    </source>
</evidence>
<dbReference type="PANTHER" id="PTHR35745:SF1">
    <property type="entry name" value="OS04G0513000 PROTEIN"/>
    <property type="match status" value="1"/>
</dbReference>
<proteinExistence type="predicted"/>
<reference evidence="2 3" key="1">
    <citation type="submission" date="2012-05" db="EMBL/GenBank/DDBJ databases">
        <title>Finished chromosome of genome of Chamaesiphon sp. PCC 6605.</title>
        <authorList>
            <consortium name="US DOE Joint Genome Institute"/>
            <person name="Gugger M."/>
            <person name="Coursin T."/>
            <person name="Rippka R."/>
            <person name="Tandeau De Marsac N."/>
            <person name="Huntemann M."/>
            <person name="Wei C.-L."/>
            <person name="Han J."/>
            <person name="Detter J.C."/>
            <person name="Han C."/>
            <person name="Tapia R."/>
            <person name="Chen A."/>
            <person name="Kyrpides N."/>
            <person name="Mavromatis K."/>
            <person name="Markowitz V."/>
            <person name="Szeto E."/>
            <person name="Ivanova N."/>
            <person name="Pagani I."/>
            <person name="Pati A."/>
            <person name="Goodwin L."/>
            <person name="Nordberg H.P."/>
            <person name="Cantor M.N."/>
            <person name="Hua S.X."/>
            <person name="Woyke T."/>
            <person name="Kerfeld C.A."/>
        </authorList>
    </citation>
    <scope>NUCLEOTIDE SEQUENCE [LARGE SCALE GENOMIC DNA]</scope>
    <source>
        <strain evidence="3">ATCC 27169 / PCC 6605</strain>
    </source>
</reference>
<keyword evidence="3" id="KW-1185">Reference proteome</keyword>
<dbReference type="STRING" id="1173020.Cha6605_0779"/>
<keyword evidence="1" id="KW-0175">Coiled coil</keyword>
<protein>
    <submittedName>
        <fullName evidence="2">Uncharacterized protein</fullName>
    </submittedName>
</protein>
<dbReference type="RefSeq" id="WP_015158241.1">
    <property type="nucleotide sequence ID" value="NC_019697.1"/>
</dbReference>
<feature type="coiled-coil region" evidence="1">
    <location>
        <begin position="76"/>
        <end position="103"/>
    </location>
</feature>
<dbReference type="HOGENOM" id="CLU_172624_0_0_3"/>
<dbReference type="PANTHER" id="PTHR35745">
    <property type="entry name" value="BNACNNG14650D PROTEIN"/>
    <property type="match status" value="1"/>
</dbReference>
<evidence type="ECO:0000313" key="3">
    <source>
        <dbReference type="Proteomes" id="UP000010366"/>
    </source>
</evidence>
<sequence>MTKPSLNSFFVGRALAQSLNDKLGETLTYTLSELGKINAEQGEKLRQFTLEVIERAARETTNAGGNTTTVSTDGRTVDVQETIDELRAEIARLRAEIQAHRHQVNS</sequence>
<organism evidence="2 3">
    <name type="scientific">Chamaesiphon minutus (strain ATCC 27169 / PCC 6605)</name>
    <dbReference type="NCBI Taxonomy" id="1173020"/>
    <lineage>
        <taxon>Bacteria</taxon>
        <taxon>Bacillati</taxon>
        <taxon>Cyanobacteriota</taxon>
        <taxon>Cyanophyceae</taxon>
        <taxon>Gomontiellales</taxon>
        <taxon>Chamaesiphonaceae</taxon>
        <taxon>Chamaesiphon</taxon>
    </lineage>
</organism>
<gene>
    <name evidence="2" type="ORF">Cha6605_0779</name>
</gene>
<dbReference type="Pfam" id="PF20711">
    <property type="entry name" value="DUF6825"/>
    <property type="match status" value="1"/>
</dbReference>
<dbReference type="Proteomes" id="UP000010366">
    <property type="component" value="Chromosome"/>
</dbReference>
<dbReference type="EMBL" id="CP003600">
    <property type="protein sequence ID" value="AFY92047.1"/>
    <property type="molecule type" value="Genomic_DNA"/>
</dbReference>
<name>K9UAA3_CHAP6</name>
<accession>K9UAA3</accession>